<dbReference type="Pfam" id="PF00501">
    <property type="entry name" value="AMP-binding"/>
    <property type="match status" value="1"/>
</dbReference>
<keyword evidence="3" id="KW-0597">Phosphoprotein</keyword>
<reference evidence="7" key="2">
    <citation type="submission" date="2012-05" db="EMBL/GenBank/DDBJ databases">
        <title>Annotation of the Genome Sequence of Fusarium oxysporum f. sp. melonis 26406.</title>
        <authorList>
            <consortium name="The Broad Institute Genomics Platform"/>
            <person name="Ma L.-J."/>
            <person name="Corby-Kistler H."/>
            <person name="Broz K."/>
            <person name="Gale L.R."/>
            <person name="Jonkers W."/>
            <person name="O'Donnell K."/>
            <person name="Ploetz R."/>
            <person name="Steinberg C."/>
            <person name="Schwartz D.C."/>
            <person name="VanEtten H."/>
            <person name="Zhou S."/>
            <person name="Young S.K."/>
            <person name="Zeng Q."/>
            <person name="Gargeya S."/>
            <person name="Fitzgerald M."/>
            <person name="Abouelleil A."/>
            <person name="Alvarado L."/>
            <person name="Chapman S.B."/>
            <person name="Gainer-Dewar J."/>
            <person name="Goldberg J."/>
            <person name="Griggs A."/>
            <person name="Gujja S."/>
            <person name="Hansen M."/>
            <person name="Howarth C."/>
            <person name="Imamovic A."/>
            <person name="Ireland A."/>
            <person name="Larimer J."/>
            <person name="McCowan C."/>
            <person name="Murphy C."/>
            <person name="Pearson M."/>
            <person name="Poon T.W."/>
            <person name="Priest M."/>
            <person name="Roberts A."/>
            <person name="Saif S."/>
            <person name="Shea T."/>
            <person name="Sykes S."/>
            <person name="Wortman J."/>
            <person name="Nusbaum C."/>
            <person name="Birren B."/>
        </authorList>
    </citation>
    <scope>NUCLEOTIDE SEQUENCE</scope>
    <source>
        <strain evidence="7">26406</strain>
    </source>
</reference>
<dbReference type="InterPro" id="IPR001242">
    <property type="entry name" value="Condensation_dom"/>
</dbReference>
<dbReference type="InterPro" id="IPR036736">
    <property type="entry name" value="ACP-like_sf"/>
</dbReference>
<evidence type="ECO:0000313" key="7">
    <source>
        <dbReference type="EMBL" id="EXK35633.1"/>
    </source>
</evidence>
<dbReference type="VEuPathDB" id="FungiDB:FOMG_08849"/>
<dbReference type="OrthoDB" id="5098218at2759"/>
<dbReference type="PROSITE" id="PS50075">
    <property type="entry name" value="CARRIER"/>
    <property type="match status" value="4"/>
</dbReference>
<dbReference type="Gene3D" id="3.30.300.30">
    <property type="match status" value="2"/>
</dbReference>
<comment type="similarity">
    <text evidence="5">Belongs to the NRP synthetase family.</text>
</comment>
<dbReference type="InterPro" id="IPR000873">
    <property type="entry name" value="AMP-dep_synth/lig_dom"/>
</dbReference>
<gene>
    <name evidence="7" type="ORF">FOMG_08849</name>
</gene>
<keyword evidence="4" id="KW-0436">Ligase</keyword>
<dbReference type="InterPro" id="IPR006162">
    <property type="entry name" value="Ppantetheine_attach_site"/>
</dbReference>
<dbReference type="PROSITE" id="PS00012">
    <property type="entry name" value="PHOSPHOPANTETHEINE"/>
    <property type="match status" value="1"/>
</dbReference>
<accession>X0A506</accession>
<dbReference type="Proteomes" id="UP000030703">
    <property type="component" value="Unassembled WGS sequence"/>
</dbReference>
<dbReference type="InterPro" id="IPR045851">
    <property type="entry name" value="AMP-bd_C_sf"/>
</dbReference>
<dbReference type="PANTHER" id="PTHR45527">
    <property type="entry name" value="NONRIBOSOMAL PEPTIDE SYNTHETASE"/>
    <property type="match status" value="1"/>
</dbReference>
<organism evidence="7">
    <name type="scientific">Fusarium oxysporum f. sp. melonis 26406</name>
    <dbReference type="NCBI Taxonomy" id="1089452"/>
    <lineage>
        <taxon>Eukaryota</taxon>
        <taxon>Fungi</taxon>
        <taxon>Dikarya</taxon>
        <taxon>Ascomycota</taxon>
        <taxon>Pezizomycotina</taxon>
        <taxon>Sordariomycetes</taxon>
        <taxon>Hypocreomycetidae</taxon>
        <taxon>Hypocreales</taxon>
        <taxon>Nectriaceae</taxon>
        <taxon>Fusarium</taxon>
        <taxon>Fusarium oxysporum species complex</taxon>
    </lineage>
</organism>
<dbReference type="GO" id="GO:0016874">
    <property type="term" value="F:ligase activity"/>
    <property type="evidence" value="ECO:0007669"/>
    <property type="project" value="UniProtKB-KW"/>
</dbReference>
<protein>
    <recommendedName>
        <fullName evidence="6">Carrier domain-containing protein</fullName>
    </recommendedName>
</protein>
<dbReference type="HOGENOM" id="CLU_000092_0_0_1"/>
<evidence type="ECO:0000256" key="4">
    <source>
        <dbReference type="ARBA" id="ARBA00022598"/>
    </source>
</evidence>
<evidence type="ECO:0000256" key="2">
    <source>
        <dbReference type="ARBA" id="ARBA00022450"/>
    </source>
</evidence>
<dbReference type="SMART" id="SM00823">
    <property type="entry name" value="PKS_PP"/>
    <property type="match status" value="4"/>
</dbReference>
<reference evidence="7" key="1">
    <citation type="submission" date="2012-04" db="EMBL/GenBank/DDBJ databases">
        <title>The Genome Sequence of Fusarium oxysporum melonis.</title>
        <authorList>
            <consortium name="The Broad Institute Genome Sequencing Platform"/>
            <person name="Ma L.-J."/>
            <person name="Gale L.R."/>
            <person name="Schwartz D.C."/>
            <person name="Zhou S."/>
            <person name="Corby-Kistler H."/>
            <person name="Young S.K."/>
            <person name="Zeng Q."/>
            <person name="Gargeya S."/>
            <person name="Fitzgerald M."/>
            <person name="Haas B."/>
            <person name="Abouelleil A."/>
            <person name="Alvarado L."/>
            <person name="Arachchi H.M."/>
            <person name="Berlin A."/>
            <person name="Brown A."/>
            <person name="Chapman S.B."/>
            <person name="Chen Z."/>
            <person name="Dunbar C."/>
            <person name="Freedman E."/>
            <person name="Gearin G."/>
            <person name="Goldberg J."/>
            <person name="Griggs A."/>
            <person name="Gujja S."/>
            <person name="Heiman D."/>
            <person name="Howarth C."/>
            <person name="Larson L."/>
            <person name="Lui A."/>
            <person name="MacDonald P.J.P."/>
            <person name="Montmayeur A."/>
            <person name="Murphy C."/>
            <person name="Neiman D."/>
            <person name="Pearson M."/>
            <person name="Priest M."/>
            <person name="Roberts A."/>
            <person name="Saif S."/>
            <person name="Shea T."/>
            <person name="Shenoy N."/>
            <person name="Sisk P."/>
            <person name="Stolte C."/>
            <person name="Sykes S."/>
            <person name="Wortman J."/>
            <person name="Nusbaum C."/>
            <person name="Birren B."/>
        </authorList>
    </citation>
    <scope>NUCLEOTIDE SEQUENCE</scope>
    <source>
        <strain evidence="7">26406</strain>
    </source>
</reference>
<dbReference type="Pfam" id="PF00550">
    <property type="entry name" value="PP-binding"/>
    <property type="match status" value="4"/>
</dbReference>
<dbReference type="Pfam" id="PF00668">
    <property type="entry name" value="Condensation"/>
    <property type="match status" value="3"/>
</dbReference>
<dbReference type="SUPFAM" id="SSF52777">
    <property type="entry name" value="CoA-dependent acyltransferases"/>
    <property type="match status" value="6"/>
</dbReference>
<proteinExistence type="inferred from homology"/>
<feature type="domain" description="Carrier" evidence="6">
    <location>
        <begin position="2318"/>
        <end position="2391"/>
    </location>
</feature>
<feature type="domain" description="Carrier" evidence="6">
    <location>
        <begin position="158"/>
        <end position="231"/>
    </location>
</feature>
<dbReference type="GO" id="GO:0043041">
    <property type="term" value="P:amino acid activation for nonribosomal peptide biosynthetic process"/>
    <property type="evidence" value="ECO:0007669"/>
    <property type="project" value="TreeGrafter"/>
</dbReference>
<dbReference type="Gene3D" id="1.10.1200.10">
    <property type="entry name" value="ACP-like"/>
    <property type="match status" value="4"/>
</dbReference>
<dbReference type="Gene3D" id="3.30.559.10">
    <property type="entry name" value="Chloramphenicol acetyltransferase-like domain"/>
    <property type="match status" value="3"/>
</dbReference>
<feature type="domain" description="Carrier" evidence="6">
    <location>
        <begin position="1797"/>
        <end position="1870"/>
    </location>
</feature>
<dbReference type="GO" id="GO:0031177">
    <property type="term" value="F:phosphopantetheine binding"/>
    <property type="evidence" value="ECO:0007669"/>
    <property type="project" value="InterPro"/>
</dbReference>
<dbReference type="InterPro" id="IPR023213">
    <property type="entry name" value="CAT-like_dom_sf"/>
</dbReference>
<dbReference type="PANTHER" id="PTHR45527:SF2">
    <property type="entry name" value="FERRICROCIN SYNTHETASE (NONRIBOSOMAL PEPTIDE SIDEROPHORE SYNTHASE ) (EUROFUNG)"/>
    <property type="match status" value="1"/>
</dbReference>
<feature type="domain" description="Carrier" evidence="6">
    <location>
        <begin position="1248"/>
        <end position="1324"/>
    </location>
</feature>
<dbReference type="FunFam" id="3.30.300.30:FF:000033">
    <property type="entry name" value="Nonribosomal siderophore peptide synthase SidC"/>
    <property type="match status" value="1"/>
</dbReference>
<dbReference type="GO" id="GO:0005737">
    <property type="term" value="C:cytoplasm"/>
    <property type="evidence" value="ECO:0007669"/>
    <property type="project" value="TreeGrafter"/>
</dbReference>
<dbReference type="SUPFAM" id="SSF47336">
    <property type="entry name" value="ACP-like"/>
    <property type="match status" value="4"/>
</dbReference>
<dbReference type="SUPFAM" id="SSF56801">
    <property type="entry name" value="Acetyl-CoA synthetase-like"/>
    <property type="match status" value="2"/>
</dbReference>
<dbReference type="Gene3D" id="3.30.559.30">
    <property type="entry name" value="Nonribosomal peptide synthetase, condensation domain"/>
    <property type="match status" value="3"/>
</dbReference>
<name>X0A506_FUSOX</name>
<sequence length="2467" mass="272783">MLPDGSLEYISRTDDLVKIGGIRVELSEINFSLRQCHPLAESIETMVLNRPDRLNHAVVAFIAAPQAAQTGDAVPTVLLNNTAIGIARAAIREASITLPDHMKPFTFIVVPSIPKTQSAKANRRALQALHVGLDVDRWEKACNVREENPEKPTDNIDREVKDSVIRNISLLSNISSASFADSSRLRSLGIDSIRAIRLVSRLNEAGYSLPVVDVLQCETVRNLVLVASSWSKASQARNLLDLEQFNREWQREVSALIPGSFFVCPTRAIQQSFLGETLTTSEMYWSHHFFSLHSDVDIDKLEQAWATVCRGNEALRTCFIPVAALQKPIHGCENDSGILQVILEQHEVDWEYIECKSKSYQQNLHRRIVALQDRHQSSHFQNPPWAITIMDDFQERTMIFSIHHVLYDGTSLGYIMNDVCCAYGADAPNRPQLRNALSLLLPSKKASLDAQEFWEQELSDYADFDVPSWPDLSGERTSPERDNIRRFITETVPLSVPTAQLEAKNAELGVLSVASVVQAAFGHVLLSYLGSSGVVFAETLSDRVLDADVDRTIGPFISVVPMPFNSNGTVREVLAEQHRLSTKAKKHRHIHAQVIHLMAASAKTIWDTKIDDFGLSVEHPMALNVFREPDGTVILEASSLNTIMGLKQLAIFTRQIDALVGAMLYNPDVPLKSLPSYIEKGLLSISAPSPSDAVKESANMSPVDWVETTAGQHPEWTAVEETLSITAAGVEQLLMSYGELNASANHVAAYLNHCGIKKRAVALCSQQNLASYPVLVGIMKSGNSYLPIDEGLPDDRKSFLIEDGDAPILFTETAFASTFQGAPSECRIVCIDEPSVQQEFLAFSSENSTYVANPEDTAYILYNSGSTGKPKGVMISRANLSSFIESLSEFVCRIAPATVELGGKGRSLGQSSRAFDPHIVEMFFPWRHGMATSTGARPLRMDDLRLTLDKLEITHAGFIPTLLDQADIHPEHCPSLRLLSVGGEKISQRVLDTWGSSSQVVIMNAYGPTELTIGCSFAPVHKHITLRNIGLPLTSCACHVLLPDTPDYALHGQTGELCFTGDLVGKGYLNRPDAKEFVIGPDQEKIYRTGDVGRRMADGSIEYLRRGDDQTKIRGQRLELGEVSEVLRTSSRASIDVVTLIAKHPGLARQQLVSFIARLGSQRFNAKNPLSIIPADIGTLCKDLQDTCRQKLPSYMVPEIVLPVNRIPFAAMSDKVNSKLLQELFASLPLSDVFRGNESAHDGLNKDRELTANEEGVADAICQTLAIDQSVIYPQTNIFEIGIDSLSAINLPVRLRHIGLSASVALVMSNPVVEQLARLPWTTNPPSVVVSSSEVQSRLSNLESQFLESQTPNINELPVASVRPYLPLQEGLMARSTNSNSGLYVNHIVLKMNPSADPVRLQNAWQDTIKETEILRTAFVPLQSGIVQVVLKPNYSGDWTEGQYDDLEVAMAHFQSRQNVIGRDITNNMMSIPPLPIEHVVTTVSRQPLELFISIHHGLYDGVSLNMLLQDFAARYLPDMAPPKRGSPEAFIKHVYSQNIERSESYWRLTLAGCRPTTFKKPVSDPTRHVHSTMLWPSLPELESCAARLKSTLSSLAQAVFALTLADAVSASDVTYGVVLSGRVLPVAGANSVLLPCIATIPARLNMENLSSVEDVVKHVHKGNSEALDYQHNSLRHIQRWIKAEGPIFDCLFSFTKSAPGQSHGLWEGMESSMPSEYPLALEVEADEKNKRVLLTCGFTSSFGQIDDAQDIMEKLNLVLSAPVSNPYISLNSLNLSWPSATAIMETKKDWEGRPWSNLEVEICDLIKRFSGLEGQQISRNTSLLSLGLDSVTAIQFSSQLRDAGVSASPAEVMRFSSIGALAHSFFEKTAAEVPSPPRSNYDDDVLLDEFTCQVERLSSDDTVESVFKCSPLQTAMITQTIESKGIVYVHLHIVRLTESTVVDRLKEAYRLMAMAKDILRTSFHPVPELEMDYYWVGTFTATLHLVGRKYLFHRVPTSLRRSCNCEGEESLLVIIMHHALYDGASLPFIFNDLASAYQGISLPMRPPFATAVRSLSQDQTEACQFWTSTFEGYEAKPLPSSSHQQLCSEMFYSEAKVELDMTKILERCKEMEVTVQSVTTLAYAKVLATLTEKRDVAFGQVLAGRSPLGLEADHVVGPLFNIVAKRVTLDPKFISNRNKVQMIRKFTTEAQTHETCSFARGIGVSEMQGGSQCGYISRHIIWMPYVTDDYIPKSEYRMNTEVEQTDKAITVRASCQGEFMAKRDLDRTLKDFSQAFCDIIQHPLRCVTIFPDELQSLPLSFGSSSDSAVSVISTPGPSHEPVIRDILSKVSKVSIEAIQPDASIFSIGLDSLSAIRVASMCRAAGFKAGVSDILQGNTLRGICLRIHDMPQENTSKQSLIKDYSSVKKDVIMQLGIKQNAIKKILPCLSGQMYHLASWLQTGQTLFEPAWPFSCSERINLETMKDA</sequence>
<dbReference type="InterPro" id="IPR042099">
    <property type="entry name" value="ANL_N_sf"/>
</dbReference>
<dbReference type="InterPro" id="IPR009081">
    <property type="entry name" value="PP-bd_ACP"/>
</dbReference>
<dbReference type="InterPro" id="IPR020806">
    <property type="entry name" value="PKS_PP-bd"/>
</dbReference>
<evidence type="ECO:0000256" key="5">
    <source>
        <dbReference type="ARBA" id="ARBA00029454"/>
    </source>
</evidence>
<keyword evidence="2" id="KW-0596">Phosphopantetheine</keyword>
<comment type="pathway">
    <text evidence="1">Siderophore biosynthesis.</text>
</comment>
<evidence type="ECO:0000256" key="1">
    <source>
        <dbReference type="ARBA" id="ARBA00004924"/>
    </source>
</evidence>
<dbReference type="GO" id="GO:0044550">
    <property type="term" value="P:secondary metabolite biosynthetic process"/>
    <property type="evidence" value="ECO:0007669"/>
    <property type="project" value="TreeGrafter"/>
</dbReference>
<evidence type="ECO:0000256" key="3">
    <source>
        <dbReference type="ARBA" id="ARBA00022553"/>
    </source>
</evidence>
<evidence type="ECO:0000259" key="6">
    <source>
        <dbReference type="PROSITE" id="PS50075"/>
    </source>
</evidence>
<dbReference type="Gene3D" id="3.40.50.12780">
    <property type="entry name" value="N-terminal domain of ligase-like"/>
    <property type="match status" value="1"/>
</dbReference>
<dbReference type="EMBL" id="JH659334">
    <property type="protein sequence ID" value="EXK35633.1"/>
    <property type="molecule type" value="Genomic_DNA"/>
</dbReference>